<sequence length="100" mass="11459">MTTPPVPQLPMIDVYDLLNGAVDMRMYTRRILVLKVRSLVGGYIGNQANIERQLFPPIIAVADAVEWLESQGQGWRLVSITERPIEGISYWFAFLRRDQP</sequence>
<dbReference type="RefSeq" id="WP_181582289.1">
    <property type="nucleotide sequence ID" value="NZ_CP059399.1"/>
</dbReference>
<dbReference type="EMBL" id="CP059399">
    <property type="protein sequence ID" value="QLY31092.1"/>
    <property type="molecule type" value="Genomic_DNA"/>
</dbReference>
<dbReference type="AlphaFoldDB" id="A0A7D6V9I0"/>
<organism evidence="1 2">
    <name type="scientific">Nocardia huaxiensis</name>
    <dbReference type="NCBI Taxonomy" id="2755382"/>
    <lineage>
        <taxon>Bacteria</taxon>
        <taxon>Bacillati</taxon>
        <taxon>Actinomycetota</taxon>
        <taxon>Actinomycetes</taxon>
        <taxon>Mycobacteriales</taxon>
        <taxon>Nocardiaceae</taxon>
        <taxon>Nocardia</taxon>
    </lineage>
</organism>
<gene>
    <name evidence="1" type="ORF">H0264_01455</name>
</gene>
<evidence type="ECO:0000313" key="1">
    <source>
        <dbReference type="EMBL" id="QLY31092.1"/>
    </source>
</evidence>
<dbReference type="KEGG" id="nhu:H0264_01455"/>
<reference evidence="1 2" key="1">
    <citation type="submission" date="2020-07" db="EMBL/GenBank/DDBJ databases">
        <authorList>
            <person name="Zhuang K."/>
            <person name="Ran Y."/>
        </authorList>
    </citation>
    <scope>NUCLEOTIDE SEQUENCE [LARGE SCALE GENOMIC DNA]</scope>
    <source>
        <strain evidence="1 2">WCH-YHL-001</strain>
    </source>
</reference>
<proteinExistence type="predicted"/>
<protein>
    <submittedName>
        <fullName evidence="1">Uncharacterized protein</fullName>
    </submittedName>
</protein>
<evidence type="ECO:0000313" key="2">
    <source>
        <dbReference type="Proteomes" id="UP000515512"/>
    </source>
</evidence>
<name>A0A7D6V9I0_9NOCA</name>
<dbReference type="Proteomes" id="UP000515512">
    <property type="component" value="Chromosome"/>
</dbReference>
<keyword evidence="2" id="KW-1185">Reference proteome</keyword>
<accession>A0A7D6V9I0</accession>